<name>A0A5F7ZA08_MACMU</name>
<reference evidence="1" key="4">
    <citation type="submission" date="2025-09" db="UniProtKB">
        <authorList>
            <consortium name="Ensembl"/>
        </authorList>
    </citation>
    <scope>IDENTIFICATION</scope>
    <source>
        <strain evidence="1">17573</strain>
    </source>
</reference>
<reference evidence="2" key="1">
    <citation type="journal article" date="2007" name="Science">
        <title>Evolutionary and biomedical insights from the rhesus macaque genome.</title>
        <authorList>
            <person name="Gibbs R.A."/>
            <person name="Rogers J."/>
            <person name="Katze M.G."/>
            <person name="Bumgarner R."/>
            <person name="Weinstock G.M."/>
            <person name="Mardis E.R."/>
            <person name="Remington K.A."/>
            <person name="Strausberg R.L."/>
            <person name="Venter J.C."/>
            <person name="Wilson R.K."/>
            <person name="Batzer M.A."/>
            <person name="Bustamante C.D."/>
            <person name="Eichler E.E."/>
            <person name="Hahn M.W."/>
            <person name="Hardison R.C."/>
            <person name="Makova K.D."/>
            <person name="Miller W."/>
            <person name="Milosavljevic A."/>
            <person name="Palermo R.E."/>
            <person name="Siepel A."/>
            <person name="Sikela J.M."/>
            <person name="Attaway T."/>
            <person name="Bell S."/>
            <person name="Bernard K.E."/>
            <person name="Buhay C.J."/>
            <person name="Chandrabose M.N."/>
            <person name="Dao M."/>
            <person name="Davis C."/>
            <person name="Delehaunty K.D."/>
            <person name="Ding Y."/>
            <person name="Dinh H.H."/>
            <person name="Dugan-Rocha S."/>
            <person name="Fulton L.A."/>
            <person name="Gabisi R.A."/>
            <person name="Garner T.T."/>
            <person name="Godfrey J."/>
            <person name="Hawes A.C."/>
            <person name="Hernandez J."/>
            <person name="Hines S."/>
            <person name="Holder M."/>
            <person name="Hume J."/>
            <person name="Jhangiani S.N."/>
            <person name="Joshi V."/>
            <person name="Khan Z.M."/>
            <person name="Kirkness E.F."/>
            <person name="Cree A."/>
            <person name="Fowler R.G."/>
            <person name="Lee S."/>
            <person name="Lewis L.R."/>
            <person name="Li Z."/>
            <person name="Liu Y.-S."/>
            <person name="Moore S.M."/>
            <person name="Muzny D."/>
            <person name="Nazareth L.V."/>
            <person name="Ngo D.N."/>
            <person name="Okwuonu G.O."/>
            <person name="Pai G."/>
            <person name="Parker D."/>
            <person name="Paul H.A."/>
            <person name="Pfannkoch C."/>
            <person name="Pohl C.S."/>
            <person name="Rogers Y.-H.C."/>
            <person name="Ruiz S.J."/>
            <person name="Sabo A."/>
            <person name="Santibanez J."/>
            <person name="Schneider B.W."/>
            <person name="Smith S.M."/>
            <person name="Sodergren E."/>
            <person name="Svatek A.F."/>
            <person name="Utterback T.R."/>
            <person name="Vattathil S."/>
            <person name="Warren W."/>
            <person name="White C.S."/>
            <person name="Chinwalla A.T."/>
            <person name="Feng Y."/>
            <person name="Halpern A.L."/>
            <person name="Hillier L.W."/>
            <person name="Huang X."/>
            <person name="Minx P."/>
            <person name="Nelson J.O."/>
            <person name="Pepin K.H."/>
            <person name="Qin X."/>
            <person name="Sutton G.G."/>
            <person name="Venter E."/>
            <person name="Walenz B.P."/>
            <person name="Wallis J.W."/>
            <person name="Worley K.C."/>
            <person name="Yang S.-P."/>
            <person name="Jones S.M."/>
            <person name="Marra M.A."/>
            <person name="Rocchi M."/>
            <person name="Schein J.E."/>
            <person name="Baertsch R."/>
            <person name="Clarke L."/>
            <person name="Csuros M."/>
            <person name="Glasscock J."/>
            <person name="Harris R.A."/>
            <person name="Havlak P."/>
            <person name="Jackson A.R."/>
            <person name="Jiang H."/>
            <person name="Liu Y."/>
            <person name="Messina D.N."/>
            <person name="Shen Y."/>
            <person name="Song H.X.-Z."/>
            <person name="Wylie T."/>
            <person name="Zhang L."/>
            <person name="Birney E."/>
            <person name="Han K."/>
            <person name="Konkel M.K."/>
            <person name="Lee J."/>
            <person name="Smit A.F.A."/>
            <person name="Ullmer B."/>
            <person name="Wang H."/>
            <person name="Xing J."/>
            <person name="Burhans R."/>
            <person name="Cheng Z."/>
            <person name="Karro J.E."/>
            <person name="Ma J."/>
            <person name="Raney B."/>
            <person name="She X."/>
            <person name="Cox M.J."/>
            <person name="Demuth J.P."/>
            <person name="Dumas L.J."/>
            <person name="Han S.-G."/>
            <person name="Hopkins J."/>
            <person name="Karimpour-Fard A."/>
            <person name="Kim Y.H."/>
            <person name="Pollack J.R."/>
            <person name="Vinar T."/>
            <person name="Addo-Quaye C."/>
            <person name="Degenhardt J."/>
            <person name="Denby A."/>
            <person name="Hubisz M.J."/>
            <person name="Indap A."/>
            <person name="Kosiol C."/>
            <person name="Lahn B.T."/>
            <person name="Lawson H.A."/>
            <person name="Marklein A."/>
            <person name="Nielsen R."/>
            <person name="Vallender E.J."/>
            <person name="Clark A.G."/>
            <person name="Ferguson B."/>
            <person name="Hernandez R.D."/>
            <person name="Hirani K."/>
            <person name="Kehrer-Sawatzki H."/>
            <person name="Kolb J."/>
            <person name="Patil S."/>
            <person name="Pu L.-L."/>
            <person name="Ren Y."/>
            <person name="Smith D.G."/>
            <person name="Wheeler D.A."/>
            <person name="Schenck I."/>
            <person name="Ball E.V."/>
            <person name="Chen R."/>
            <person name="Cooper D.N."/>
            <person name="Giardine B."/>
            <person name="Hsu F."/>
            <person name="Kent W.J."/>
            <person name="Lesk A."/>
            <person name="Nelson D.L."/>
            <person name="O'brien W.E."/>
            <person name="Pruefer K."/>
            <person name="Stenson P.D."/>
            <person name="Wallace J.C."/>
            <person name="Ke H."/>
            <person name="Liu X.-M."/>
            <person name="Wang P."/>
            <person name="Xiang A.P."/>
            <person name="Yang F."/>
            <person name="Barber G.P."/>
            <person name="Haussler D."/>
            <person name="Karolchik D."/>
            <person name="Kern A.D."/>
            <person name="Kuhn R.M."/>
            <person name="Smith K.E."/>
            <person name="Zwieg A.S."/>
        </authorList>
    </citation>
    <scope>NUCLEOTIDE SEQUENCE [LARGE SCALE GENOMIC DNA]</scope>
    <source>
        <strain evidence="2">17573</strain>
    </source>
</reference>
<dbReference type="InParanoid" id="A0A5F7ZA08"/>
<keyword evidence="2" id="KW-1185">Reference proteome</keyword>
<dbReference type="VEuPathDB" id="HostDB:ENSMMUG00000064469"/>
<sequence>MIMTNCSLNLPGSSHPPASVSLVAGTTGTCHHAWVIFFFFFRWNLSLSPRLECSGAISAHYKLRLPGSRHSPASASRVAGTTGTRHHARLIFCIFSRDGVLPR</sequence>
<organism evidence="1 2">
    <name type="scientific">Macaca mulatta</name>
    <name type="common">Rhesus macaque</name>
    <dbReference type="NCBI Taxonomy" id="9544"/>
    <lineage>
        <taxon>Eukaryota</taxon>
        <taxon>Metazoa</taxon>
        <taxon>Chordata</taxon>
        <taxon>Craniata</taxon>
        <taxon>Vertebrata</taxon>
        <taxon>Euteleostomi</taxon>
        <taxon>Mammalia</taxon>
        <taxon>Eutheria</taxon>
        <taxon>Euarchontoglires</taxon>
        <taxon>Primates</taxon>
        <taxon>Haplorrhini</taxon>
        <taxon>Catarrhini</taxon>
        <taxon>Cercopithecidae</taxon>
        <taxon>Cercopithecinae</taxon>
        <taxon>Macaca</taxon>
    </lineage>
</organism>
<evidence type="ECO:0000313" key="2">
    <source>
        <dbReference type="Proteomes" id="UP000006718"/>
    </source>
</evidence>
<dbReference type="STRING" id="9544.ENSMMUP00000061459"/>
<reference evidence="1" key="2">
    <citation type="submission" date="2019-01" db="EMBL/GenBank/DDBJ databases">
        <authorList>
            <person name="Graves T."/>
            <person name="Eichler E.E."/>
            <person name="Wilson R.K."/>
        </authorList>
    </citation>
    <scope>NUCLEOTIDE SEQUENCE [LARGE SCALE GENOMIC DNA]</scope>
    <source>
        <strain evidence="1">17573</strain>
    </source>
</reference>
<dbReference type="PANTHER" id="PTHR12138">
    <property type="entry name" value="PRIMATE-EXPANDED PROTEIN FAMILY"/>
    <property type="match status" value="1"/>
</dbReference>
<dbReference type="Bgee" id="ENSMMUG00000064469">
    <property type="expression patterns" value="Expressed in dorsolateral prefrontal cortex and 2 other cell types or tissues"/>
</dbReference>
<dbReference type="AlphaFoldDB" id="A0A5F7ZA08"/>
<dbReference type="Proteomes" id="UP000006718">
    <property type="component" value="Chromosome 16"/>
</dbReference>
<reference evidence="1" key="3">
    <citation type="submission" date="2025-08" db="UniProtKB">
        <authorList>
            <consortium name="Ensembl"/>
        </authorList>
    </citation>
    <scope>IDENTIFICATION</scope>
    <source>
        <strain evidence="1">17573</strain>
    </source>
</reference>
<dbReference type="Ensembl" id="ENSMMUT00000082715.1">
    <property type="protein sequence ID" value="ENSMMUP00000061459.1"/>
    <property type="gene ID" value="ENSMMUG00000064469.1"/>
</dbReference>
<proteinExistence type="predicted"/>
<accession>A0A5F7ZA08</accession>
<protein>
    <submittedName>
        <fullName evidence="1">Uncharacterized protein</fullName>
    </submittedName>
</protein>
<dbReference type="GeneTree" id="ENSGT00940000163505"/>
<dbReference type="PANTHER" id="PTHR12138:SF148">
    <property type="entry name" value="SECRETED PROTEIN"/>
    <property type="match status" value="1"/>
</dbReference>
<evidence type="ECO:0000313" key="1">
    <source>
        <dbReference type="Ensembl" id="ENSMMUP00000061459.1"/>
    </source>
</evidence>
<dbReference type="OMA" id="CHHAWVI"/>